<dbReference type="CDD" id="cd00635">
    <property type="entry name" value="PLPDE_III_YBL036c_like"/>
    <property type="match status" value="1"/>
</dbReference>
<dbReference type="HAMAP" id="MF_02087">
    <property type="entry name" value="PLP_homeostasis"/>
    <property type="match status" value="1"/>
</dbReference>
<feature type="modified residue" description="N6-(pyridoxal phosphate)lysine" evidence="2 3">
    <location>
        <position position="30"/>
    </location>
</feature>
<proteinExistence type="inferred from homology"/>
<evidence type="ECO:0000256" key="3">
    <source>
        <dbReference type="PIRSR" id="PIRSR004848-1"/>
    </source>
</evidence>
<dbReference type="SUPFAM" id="SSF51419">
    <property type="entry name" value="PLP-binding barrel"/>
    <property type="match status" value="1"/>
</dbReference>
<dbReference type="PANTHER" id="PTHR10146:SF14">
    <property type="entry name" value="PYRIDOXAL PHOSPHATE HOMEOSTASIS PROTEIN"/>
    <property type="match status" value="1"/>
</dbReference>
<dbReference type="AlphaFoldDB" id="A0A9D2AR60"/>
<evidence type="ECO:0000256" key="1">
    <source>
        <dbReference type="ARBA" id="ARBA00022898"/>
    </source>
</evidence>
<protein>
    <recommendedName>
        <fullName evidence="2">Pyridoxal phosphate homeostasis protein</fullName>
        <shortName evidence="2">PLP homeostasis protein</shortName>
    </recommendedName>
</protein>
<evidence type="ECO:0000313" key="6">
    <source>
        <dbReference type="EMBL" id="HIX47257.1"/>
    </source>
</evidence>
<organism evidence="6 7">
    <name type="scientific">Candidatus Borkfalkia faecigallinarum</name>
    <dbReference type="NCBI Taxonomy" id="2838509"/>
    <lineage>
        <taxon>Bacteria</taxon>
        <taxon>Bacillati</taxon>
        <taxon>Bacillota</taxon>
        <taxon>Clostridia</taxon>
        <taxon>Christensenellales</taxon>
        <taxon>Christensenellaceae</taxon>
        <taxon>Candidatus Borkfalkia</taxon>
    </lineage>
</organism>
<dbReference type="InterPro" id="IPR001608">
    <property type="entry name" value="Ala_racemase_N"/>
</dbReference>
<dbReference type="EMBL" id="DXFD01000091">
    <property type="protein sequence ID" value="HIX47257.1"/>
    <property type="molecule type" value="Genomic_DNA"/>
</dbReference>
<evidence type="ECO:0000313" key="7">
    <source>
        <dbReference type="Proteomes" id="UP000824249"/>
    </source>
</evidence>
<feature type="domain" description="Alanine racemase N-terminal" evidence="5">
    <location>
        <begin position="3"/>
        <end position="217"/>
    </location>
</feature>
<comment type="function">
    <text evidence="2">Pyridoxal 5'-phosphate (PLP)-binding protein, which is involved in PLP homeostasis.</text>
</comment>
<dbReference type="PANTHER" id="PTHR10146">
    <property type="entry name" value="PROLINE SYNTHETASE CO-TRANSCRIBED BACTERIAL HOMOLOG PROTEIN"/>
    <property type="match status" value="1"/>
</dbReference>
<accession>A0A9D2AR60</accession>
<dbReference type="PIRSF" id="PIRSF004848">
    <property type="entry name" value="YBL036c_PLPDEIII"/>
    <property type="match status" value="1"/>
</dbReference>
<comment type="caution">
    <text evidence="6">The sequence shown here is derived from an EMBL/GenBank/DDBJ whole genome shotgun (WGS) entry which is preliminary data.</text>
</comment>
<evidence type="ECO:0000256" key="4">
    <source>
        <dbReference type="RuleBase" id="RU004514"/>
    </source>
</evidence>
<sequence>MIAENVRRLLARIAGGNDRGEKITLVAATKTRTSEEINAAIAAGITDVGENKVQEFTQKYEAVQGGRRHFIGHLQTNKVKYLIGKADLIQSLDRFELADELQKRAERAGWTANCLIEVNIGSELSKSGFSREEVRAAYEKLRAYPNIRLCGLMAMLPISDDRDHLRSLCLSMREIYDTIKADDTNFRFLSMGMSGDWELCIGCGSNMIRLGTAIFGPRNVPAAGGEKEGA</sequence>
<gene>
    <name evidence="6" type="ORF">H9737_06185</name>
</gene>
<dbReference type="InterPro" id="IPR011078">
    <property type="entry name" value="PyrdxlP_homeostasis"/>
</dbReference>
<name>A0A9D2AR60_9FIRM</name>
<dbReference type="GO" id="GO:0030170">
    <property type="term" value="F:pyridoxal phosphate binding"/>
    <property type="evidence" value="ECO:0007669"/>
    <property type="project" value="UniProtKB-UniRule"/>
</dbReference>
<comment type="cofactor">
    <cofactor evidence="3">
        <name>pyridoxal 5'-phosphate</name>
        <dbReference type="ChEBI" id="CHEBI:597326"/>
    </cofactor>
</comment>
<reference evidence="6" key="1">
    <citation type="journal article" date="2021" name="PeerJ">
        <title>Extensive microbial diversity within the chicken gut microbiome revealed by metagenomics and culture.</title>
        <authorList>
            <person name="Gilroy R."/>
            <person name="Ravi A."/>
            <person name="Getino M."/>
            <person name="Pursley I."/>
            <person name="Horton D.L."/>
            <person name="Alikhan N.F."/>
            <person name="Baker D."/>
            <person name="Gharbi K."/>
            <person name="Hall N."/>
            <person name="Watson M."/>
            <person name="Adriaenssens E.M."/>
            <person name="Foster-Nyarko E."/>
            <person name="Jarju S."/>
            <person name="Secka A."/>
            <person name="Antonio M."/>
            <person name="Oren A."/>
            <person name="Chaudhuri R.R."/>
            <person name="La Ragione R."/>
            <person name="Hildebrand F."/>
            <person name="Pallen M.J."/>
        </authorList>
    </citation>
    <scope>NUCLEOTIDE SEQUENCE</scope>
    <source>
        <strain evidence="6">26628</strain>
    </source>
</reference>
<evidence type="ECO:0000259" key="5">
    <source>
        <dbReference type="Pfam" id="PF01168"/>
    </source>
</evidence>
<evidence type="ECO:0000256" key="2">
    <source>
        <dbReference type="HAMAP-Rule" id="MF_02087"/>
    </source>
</evidence>
<dbReference type="NCBIfam" id="TIGR00044">
    <property type="entry name" value="YggS family pyridoxal phosphate-dependent enzyme"/>
    <property type="match status" value="1"/>
</dbReference>
<comment type="similarity">
    <text evidence="2 4">Belongs to the pyridoxal phosphate-binding protein YggS/PROSC family.</text>
</comment>
<dbReference type="Proteomes" id="UP000824249">
    <property type="component" value="Unassembled WGS sequence"/>
</dbReference>
<keyword evidence="1 2" id="KW-0663">Pyridoxal phosphate</keyword>
<dbReference type="Gene3D" id="3.20.20.10">
    <property type="entry name" value="Alanine racemase"/>
    <property type="match status" value="1"/>
</dbReference>
<dbReference type="Pfam" id="PF01168">
    <property type="entry name" value="Ala_racemase_N"/>
    <property type="match status" value="1"/>
</dbReference>
<dbReference type="InterPro" id="IPR029066">
    <property type="entry name" value="PLP-binding_barrel"/>
</dbReference>
<reference evidence="6" key="2">
    <citation type="submission" date="2021-04" db="EMBL/GenBank/DDBJ databases">
        <authorList>
            <person name="Gilroy R."/>
        </authorList>
    </citation>
    <scope>NUCLEOTIDE SEQUENCE</scope>
    <source>
        <strain evidence="6">26628</strain>
    </source>
</reference>